<sequence>MTETNPRQIMIYPIDRETPAKNLIKLDTNEMHRIADTITKAGFNVMFV</sequence>
<accession>A0A645J269</accession>
<name>A0A645J269_9ZZZZ</name>
<organism evidence="1">
    <name type="scientific">bioreactor metagenome</name>
    <dbReference type="NCBI Taxonomy" id="1076179"/>
    <lineage>
        <taxon>unclassified sequences</taxon>
        <taxon>metagenomes</taxon>
        <taxon>ecological metagenomes</taxon>
    </lineage>
</organism>
<gene>
    <name evidence="1" type="ORF">SDC9_204491</name>
</gene>
<comment type="caution">
    <text evidence="1">The sequence shown here is derived from an EMBL/GenBank/DDBJ whole genome shotgun (WGS) entry which is preliminary data.</text>
</comment>
<reference evidence="1" key="1">
    <citation type="submission" date="2019-08" db="EMBL/GenBank/DDBJ databases">
        <authorList>
            <person name="Kucharzyk K."/>
            <person name="Murdoch R.W."/>
            <person name="Higgins S."/>
            <person name="Loffler F."/>
        </authorList>
    </citation>
    <scope>NUCLEOTIDE SEQUENCE</scope>
</reference>
<dbReference type="EMBL" id="VSSQ01127567">
    <property type="protein sequence ID" value="MPN56799.1"/>
    <property type="molecule type" value="Genomic_DNA"/>
</dbReference>
<proteinExistence type="predicted"/>
<evidence type="ECO:0000313" key="1">
    <source>
        <dbReference type="EMBL" id="MPN56799.1"/>
    </source>
</evidence>
<protein>
    <submittedName>
        <fullName evidence="1">Uncharacterized protein</fullName>
    </submittedName>
</protein>
<dbReference type="AlphaFoldDB" id="A0A645J269"/>